<sequence length="826" mass="88331">MHPVPEAFCPAGTLAAPRENPDLLIRHERLSHDKNGFKRKYAKDKADSSDDFKQPPRVRITSIRDGDSQETTSDGRSNSPTVTPFAVGMLARATIPMDTSFHSPLAALSFAAEQSAFRDALAASSTQASRVTPGMNSEPVVQANSLPTSAAAPLADQDIPAALDDEPLESYRFSSTVTAEQPVPLFSPEPVLNPTEYETPHAHPVFSQSRSLDESTSPRPLSNISNMDRQDILSRMAEFVSVVPSGFRLPSRLALSRYIGAYIASFHPHLPFLHIPTMTVENTCVELLLALAAVGAQHCFEEEKGIELFHTARAIAAQRITRRDVGLANPDKDSLWAMSESTRSSSTDGADLMQTAQALLVLMATATWARRKEILREALAIQSILATLVRDDGLHSSPYPPDITWEEWAQQESRLRTKFIVFCFFNLHCIVYNIPPLILNLELKMQLPSSAAEFEATSAASWDAVRKRTAATASTPPTTDSFQSALRRLFSPSNRDISTSTPSSPLSNHILIHALHQHIFFARQTAPPSSPSSLPTTTTTTPTESDALPPSTASTLTHALRTWQRHASPSSNAPSPSISSPPSPPTIPFANTALLRLAHTRLHTDTSPAARAALASRDPRAVARALREWRGPPLSSSSSSSSSSSLSSLSKMTAGSMSTVPPVVRHSVRALGAVVEAAGLPVAATVGRAPVAAWGVEYWVVEMECAVLLGKWLEGVAGEADQGAGVPGGGGGGGKEEGVAQQERRRVVGVVRGLLEETEFAVEGGGEEEGEEGEGGIGAEVARRLGAGVLRVWAGVFGAAQTWPVVGVMGCSLGIYADMMELGQVD</sequence>
<evidence type="ECO:0000256" key="3">
    <source>
        <dbReference type="ARBA" id="ARBA00022737"/>
    </source>
</evidence>
<dbReference type="STRING" id="236234.A0A1J9RCY0"/>
<keyword evidence="4" id="KW-0863">Zinc-finger</keyword>
<dbReference type="PANTHER" id="PTHR40626">
    <property type="entry name" value="MIP31509P"/>
    <property type="match status" value="1"/>
</dbReference>
<dbReference type="Proteomes" id="UP000183809">
    <property type="component" value="Unassembled WGS sequence"/>
</dbReference>
<dbReference type="InterPro" id="IPR007219">
    <property type="entry name" value="XnlR_reg_dom"/>
</dbReference>
<evidence type="ECO:0000256" key="5">
    <source>
        <dbReference type="ARBA" id="ARBA00022833"/>
    </source>
</evidence>
<dbReference type="GO" id="GO:0005634">
    <property type="term" value="C:nucleus"/>
    <property type="evidence" value="ECO:0007669"/>
    <property type="project" value="UniProtKB-SubCell"/>
</dbReference>
<proteinExistence type="predicted"/>
<dbReference type="InterPro" id="IPR051059">
    <property type="entry name" value="VerF-like"/>
</dbReference>
<dbReference type="CDD" id="cd12148">
    <property type="entry name" value="fungal_TF_MHR"/>
    <property type="match status" value="1"/>
</dbReference>
<dbReference type="Pfam" id="PF04082">
    <property type="entry name" value="Fungal_trans"/>
    <property type="match status" value="1"/>
</dbReference>
<evidence type="ECO:0000313" key="10">
    <source>
        <dbReference type="Proteomes" id="UP000183809"/>
    </source>
</evidence>
<dbReference type="GO" id="GO:0000981">
    <property type="term" value="F:DNA-binding transcription factor activity, RNA polymerase II-specific"/>
    <property type="evidence" value="ECO:0007669"/>
    <property type="project" value="InterPro"/>
</dbReference>
<evidence type="ECO:0000256" key="1">
    <source>
        <dbReference type="ARBA" id="ARBA00004123"/>
    </source>
</evidence>
<dbReference type="RefSeq" id="XP_020126631.1">
    <property type="nucleotide sequence ID" value="XM_020278033.1"/>
</dbReference>
<accession>A0A1J9RCY0</accession>
<dbReference type="AlphaFoldDB" id="A0A1J9RCY0"/>
<keyword evidence="5" id="KW-0862">Zinc</keyword>
<dbReference type="EMBL" id="MNUE01000061">
    <property type="protein sequence ID" value="OJD30371.1"/>
    <property type="molecule type" value="Genomic_DNA"/>
</dbReference>
<dbReference type="OrthoDB" id="654211at2759"/>
<evidence type="ECO:0000313" key="9">
    <source>
        <dbReference type="EMBL" id="OJD30371.1"/>
    </source>
</evidence>
<dbReference type="GO" id="GO:0008270">
    <property type="term" value="F:zinc ion binding"/>
    <property type="evidence" value="ECO:0007669"/>
    <property type="project" value="UniProtKB-KW"/>
</dbReference>
<dbReference type="PANTHER" id="PTHR40626:SF10">
    <property type="entry name" value="C2H2-TYPE DOMAIN-CONTAINING PROTEIN"/>
    <property type="match status" value="1"/>
</dbReference>
<evidence type="ECO:0000259" key="8">
    <source>
        <dbReference type="Pfam" id="PF04082"/>
    </source>
</evidence>
<feature type="compositionally biased region" description="Basic and acidic residues" evidence="7">
    <location>
        <begin position="19"/>
        <end position="36"/>
    </location>
</feature>
<dbReference type="GO" id="GO:0006351">
    <property type="term" value="P:DNA-templated transcription"/>
    <property type="evidence" value="ECO:0007669"/>
    <property type="project" value="InterPro"/>
</dbReference>
<feature type="compositionally biased region" description="Low complexity" evidence="7">
    <location>
        <begin position="634"/>
        <end position="650"/>
    </location>
</feature>
<feature type="compositionally biased region" description="Polar residues" evidence="7">
    <location>
        <begin position="206"/>
        <end position="225"/>
    </location>
</feature>
<name>A0A1J9RCY0_9PEZI</name>
<feature type="region of interest" description="Disordered" evidence="7">
    <location>
        <begin position="199"/>
        <end position="225"/>
    </location>
</feature>
<feature type="compositionally biased region" description="Polar residues" evidence="7">
    <location>
        <begin position="69"/>
        <end position="82"/>
    </location>
</feature>
<keyword evidence="2" id="KW-0479">Metal-binding</keyword>
<evidence type="ECO:0000256" key="7">
    <source>
        <dbReference type="SAM" id="MobiDB-lite"/>
    </source>
</evidence>
<reference evidence="9 10" key="1">
    <citation type="submission" date="2016-10" db="EMBL/GenBank/DDBJ databases">
        <title>Proteomics and genomics reveal pathogen-plant mechanisms compatible with a hemibiotrophic lifestyle of Diplodia corticola.</title>
        <authorList>
            <person name="Fernandes I."/>
            <person name="De Jonge R."/>
            <person name="Van De Peer Y."/>
            <person name="Devreese B."/>
            <person name="Alves A."/>
            <person name="Esteves A.C."/>
        </authorList>
    </citation>
    <scope>NUCLEOTIDE SEQUENCE [LARGE SCALE GENOMIC DNA]</scope>
    <source>
        <strain evidence="9 10">CBS 112549</strain>
    </source>
</reference>
<evidence type="ECO:0000256" key="4">
    <source>
        <dbReference type="ARBA" id="ARBA00022771"/>
    </source>
</evidence>
<protein>
    <submittedName>
        <fullName evidence="9">Regulatory protein</fullName>
    </submittedName>
</protein>
<dbReference type="GO" id="GO:0000978">
    <property type="term" value="F:RNA polymerase II cis-regulatory region sequence-specific DNA binding"/>
    <property type="evidence" value="ECO:0007669"/>
    <property type="project" value="InterPro"/>
</dbReference>
<gene>
    <name evidence="9" type="ORF">BKCO1_6100063</name>
</gene>
<keyword evidence="6" id="KW-0539">Nucleus</keyword>
<keyword evidence="10" id="KW-1185">Reference proteome</keyword>
<feature type="region of interest" description="Disordered" evidence="7">
    <location>
        <begin position="1"/>
        <end position="82"/>
    </location>
</feature>
<feature type="domain" description="Xylanolytic transcriptional activator regulatory" evidence="8">
    <location>
        <begin position="261"/>
        <end position="563"/>
    </location>
</feature>
<feature type="region of interest" description="Disordered" evidence="7">
    <location>
        <begin position="628"/>
        <end position="657"/>
    </location>
</feature>
<feature type="region of interest" description="Disordered" evidence="7">
    <location>
        <begin position="525"/>
        <end position="586"/>
    </location>
</feature>
<evidence type="ECO:0000256" key="6">
    <source>
        <dbReference type="ARBA" id="ARBA00023242"/>
    </source>
</evidence>
<feature type="compositionally biased region" description="Basic and acidic residues" evidence="7">
    <location>
        <begin position="43"/>
        <end position="54"/>
    </location>
</feature>
<evidence type="ECO:0000256" key="2">
    <source>
        <dbReference type="ARBA" id="ARBA00022723"/>
    </source>
</evidence>
<feature type="compositionally biased region" description="Low complexity" evidence="7">
    <location>
        <begin position="567"/>
        <end position="578"/>
    </location>
</feature>
<comment type="caution">
    <text evidence="9">The sequence shown here is derived from an EMBL/GenBank/DDBJ whole genome shotgun (WGS) entry which is preliminary data.</text>
</comment>
<organism evidence="9 10">
    <name type="scientific">Diplodia corticola</name>
    <dbReference type="NCBI Taxonomy" id="236234"/>
    <lineage>
        <taxon>Eukaryota</taxon>
        <taxon>Fungi</taxon>
        <taxon>Dikarya</taxon>
        <taxon>Ascomycota</taxon>
        <taxon>Pezizomycotina</taxon>
        <taxon>Dothideomycetes</taxon>
        <taxon>Dothideomycetes incertae sedis</taxon>
        <taxon>Botryosphaeriales</taxon>
        <taxon>Botryosphaeriaceae</taxon>
        <taxon>Diplodia</taxon>
    </lineage>
</organism>
<comment type="subcellular location">
    <subcellularLocation>
        <location evidence="1">Nucleus</location>
    </subcellularLocation>
</comment>
<feature type="compositionally biased region" description="Low complexity" evidence="7">
    <location>
        <begin position="525"/>
        <end position="545"/>
    </location>
</feature>
<dbReference type="GO" id="GO:0000785">
    <property type="term" value="C:chromatin"/>
    <property type="evidence" value="ECO:0007669"/>
    <property type="project" value="TreeGrafter"/>
</dbReference>
<dbReference type="GeneID" id="31018294"/>
<keyword evidence="3" id="KW-0677">Repeat</keyword>